<protein>
    <recommendedName>
        <fullName evidence="4">DUF2178 domain-containing protein</fullName>
    </recommendedName>
</protein>
<sequence>MREENRKNISKTIEKWTPFFIIACTFLGSILGSFLVYFVEGYFPYEVVVSGLVAITILTVIQVIKQQRKKDNLPETDERVTYNIFRFFAFTSHMFLAILLIALAVFTLIGNESISMLYLWIFFFSYIWIAGIGALIIKRR</sequence>
<keyword evidence="3" id="KW-1185">Reference proteome</keyword>
<feature type="transmembrane region" description="Helical" evidence="1">
    <location>
        <begin position="20"/>
        <end position="39"/>
    </location>
</feature>
<gene>
    <name evidence="2" type="ORF">LC087_00475</name>
</gene>
<feature type="transmembrane region" description="Helical" evidence="1">
    <location>
        <begin position="45"/>
        <end position="64"/>
    </location>
</feature>
<feature type="transmembrane region" description="Helical" evidence="1">
    <location>
        <begin position="84"/>
        <end position="109"/>
    </location>
</feature>
<evidence type="ECO:0000313" key="2">
    <source>
        <dbReference type="EMBL" id="WLR42759.1"/>
    </source>
</evidence>
<feature type="transmembrane region" description="Helical" evidence="1">
    <location>
        <begin position="115"/>
        <end position="137"/>
    </location>
</feature>
<accession>A0ABY9JTN6</accession>
<keyword evidence="1" id="KW-0812">Transmembrane</keyword>
<organism evidence="2 3">
    <name type="scientific">Bacillus carboniphilus</name>
    <dbReference type="NCBI Taxonomy" id="86663"/>
    <lineage>
        <taxon>Bacteria</taxon>
        <taxon>Bacillati</taxon>
        <taxon>Bacillota</taxon>
        <taxon>Bacilli</taxon>
        <taxon>Bacillales</taxon>
        <taxon>Bacillaceae</taxon>
        <taxon>Bacillus</taxon>
    </lineage>
</organism>
<dbReference type="RefSeq" id="WP_226539413.1">
    <property type="nucleotide sequence ID" value="NZ_CP129013.1"/>
</dbReference>
<keyword evidence="1" id="KW-1133">Transmembrane helix</keyword>
<proteinExistence type="predicted"/>
<name>A0ABY9JTN6_9BACI</name>
<reference evidence="2 3" key="1">
    <citation type="submission" date="2023-06" db="EMBL/GenBank/DDBJ databases">
        <title>Five Gram-positive bacteria isolated from mangrove sediments in Shenzhen, Guangdong, China.</title>
        <authorList>
            <person name="Yu S."/>
            <person name="Zheng W."/>
            <person name="Huang Y."/>
        </authorList>
    </citation>
    <scope>NUCLEOTIDE SEQUENCE [LARGE SCALE GENOMIC DNA]</scope>
    <source>
        <strain evidence="2 3">SaN35-3</strain>
    </source>
</reference>
<evidence type="ECO:0000256" key="1">
    <source>
        <dbReference type="SAM" id="Phobius"/>
    </source>
</evidence>
<evidence type="ECO:0000313" key="3">
    <source>
        <dbReference type="Proteomes" id="UP001197974"/>
    </source>
</evidence>
<keyword evidence="1" id="KW-0472">Membrane</keyword>
<dbReference type="EMBL" id="CP129013">
    <property type="protein sequence ID" value="WLR42759.1"/>
    <property type="molecule type" value="Genomic_DNA"/>
</dbReference>
<dbReference type="Proteomes" id="UP001197974">
    <property type="component" value="Chromosome"/>
</dbReference>
<evidence type="ECO:0008006" key="4">
    <source>
        <dbReference type="Google" id="ProtNLM"/>
    </source>
</evidence>